<dbReference type="OMA" id="DEIWHEP"/>
<dbReference type="AlphaFoldDB" id="D3KH69"/>
<dbReference type="Proteomes" id="UP000001548">
    <property type="component" value="Unassembled WGS sequence"/>
</dbReference>
<evidence type="ECO:0000313" key="3">
    <source>
        <dbReference type="Proteomes" id="UP000001548"/>
    </source>
</evidence>
<dbReference type="EMBL" id="AACB03000004">
    <property type="protein sequence ID" value="KAE8302218.1"/>
    <property type="molecule type" value="Genomic_DNA"/>
</dbReference>
<gene>
    <name evidence="2" type="ORF">GL50803_007970</name>
</gene>
<protein>
    <submittedName>
        <fullName evidence="2">Uncharacterized protein</fullName>
    </submittedName>
</protein>
<comment type="caution">
    <text evidence="2">The sequence shown here is derived from an EMBL/GenBank/DDBJ whole genome shotgun (WGS) entry which is preliminary data.</text>
</comment>
<dbReference type="HOGENOM" id="CLU_1268981_0_0_1"/>
<reference evidence="2 3" key="1">
    <citation type="journal article" date="2007" name="Science">
        <title>Genomic minimalism in the early diverging intestinal parasite Giardia lamblia.</title>
        <authorList>
            <person name="Morrison H.G."/>
            <person name="McArthur A.G."/>
            <person name="Gillin F.D."/>
            <person name="Aley S.B."/>
            <person name="Adam R.D."/>
            <person name="Olsen G.J."/>
            <person name="Best A.A."/>
            <person name="Cande W.Z."/>
            <person name="Chen F."/>
            <person name="Cipriano M.J."/>
            <person name="Davids B.J."/>
            <person name="Dawson S.C."/>
            <person name="Elmendorf H.G."/>
            <person name="Hehl A.B."/>
            <person name="Holder M.E."/>
            <person name="Huse S.M."/>
            <person name="Kim U.U."/>
            <person name="Lasek-Nesselquist E."/>
            <person name="Manning G."/>
            <person name="Nigam A."/>
            <person name="Nixon J.E."/>
            <person name="Palm D."/>
            <person name="Passamaneck N.E."/>
            <person name="Prabhu A."/>
            <person name="Reich C.I."/>
            <person name="Reiner D.S."/>
            <person name="Samuelson J."/>
            <person name="Svard S.G."/>
            <person name="Sogin M.L."/>
        </authorList>
    </citation>
    <scope>NUCLEOTIDE SEQUENCE [LARGE SCALE GENOMIC DNA]</scope>
    <source>
        <strain evidence="2 3">WB C6</strain>
    </source>
</reference>
<feature type="region of interest" description="Disordered" evidence="1">
    <location>
        <begin position="199"/>
        <end position="218"/>
    </location>
</feature>
<feature type="compositionally biased region" description="Basic and acidic residues" evidence="1">
    <location>
        <begin position="29"/>
        <end position="42"/>
    </location>
</feature>
<evidence type="ECO:0000313" key="2">
    <source>
        <dbReference type="EMBL" id="KAE8302218.1"/>
    </source>
</evidence>
<name>D3KH69_GIAIC</name>
<keyword evidence="3" id="KW-1185">Reference proteome</keyword>
<feature type="region of interest" description="Disordered" evidence="1">
    <location>
        <begin position="1"/>
        <end position="42"/>
    </location>
</feature>
<dbReference type="VEuPathDB" id="GiardiaDB:GL50803_7970"/>
<proteinExistence type="predicted"/>
<sequence>MPADLFKGLDALVKRSTEQKPPQRIKGKTNKEVGRQEGPLKKDFLHEVQTTEMKRHSTVRTRQSARDASAILSKLGVADIQAPADMLSTNDSYNSSRLMYSRASKPSSVGEHFREIEGKSPAAQNGPERADQLRSPNLQYALTIDDMATKMANDASRSQASQVLRAKIEMSTSNLDEIWHEPSQFSTSQPLSHASTANFTTTKAKVPSGKPIVESTNL</sequence>
<evidence type="ECO:0000256" key="1">
    <source>
        <dbReference type="SAM" id="MobiDB-lite"/>
    </source>
</evidence>
<organism evidence="2 3">
    <name type="scientific">Giardia intestinalis (strain ATCC 50803 / WB clone C6)</name>
    <name type="common">Giardia lamblia</name>
    <dbReference type="NCBI Taxonomy" id="184922"/>
    <lineage>
        <taxon>Eukaryota</taxon>
        <taxon>Metamonada</taxon>
        <taxon>Diplomonadida</taxon>
        <taxon>Hexamitidae</taxon>
        <taxon>Giardiinae</taxon>
        <taxon>Giardia</taxon>
    </lineage>
</organism>
<accession>D3KH69</accession>